<dbReference type="EMBL" id="QKKZ01000001">
    <property type="protein sequence ID" value="KAB7516323.1"/>
    <property type="molecule type" value="Genomic_DNA"/>
</dbReference>
<accession>A0A5N5UCJ7</accession>
<evidence type="ECO:0000313" key="1">
    <source>
        <dbReference type="EMBL" id="KAB7515269.1"/>
    </source>
</evidence>
<dbReference type="Proteomes" id="UP000326302">
    <property type="component" value="Unassembled WGS sequence"/>
</dbReference>
<dbReference type="Proteomes" id="UP000326207">
    <property type="component" value="Unassembled WGS sequence"/>
</dbReference>
<evidence type="ECO:0000313" key="5">
    <source>
        <dbReference type="Proteomes" id="UP000326302"/>
    </source>
</evidence>
<gene>
    <name evidence="2" type="ORF">DM867_04120</name>
    <name evidence="1" type="ORF">DMP03_08500</name>
    <name evidence="3" type="ORF">DP108_09000</name>
</gene>
<evidence type="ECO:0000313" key="3">
    <source>
        <dbReference type="EMBL" id="KAB7517689.1"/>
    </source>
</evidence>
<evidence type="ECO:0000313" key="2">
    <source>
        <dbReference type="EMBL" id="KAB7516323.1"/>
    </source>
</evidence>
<protein>
    <submittedName>
        <fullName evidence="2">Uncharacterized protein</fullName>
    </submittedName>
</protein>
<evidence type="ECO:0000313" key="4">
    <source>
        <dbReference type="Proteomes" id="UP000326207"/>
    </source>
</evidence>
<name>A0A5N5UCJ7_9EURY</name>
<keyword evidence="6" id="KW-1185">Reference proteome</keyword>
<reference evidence="4 5" key="1">
    <citation type="submission" date="2019-10" db="EMBL/GenBank/DDBJ databases">
        <title>Unraveling microbial dark matter from salterns through culturing: the case of the genus Halosegnis.</title>
        <authorList>
            <person name="Duran-Viseras A."/>
            <person name="Andrei A.-S."/>
            <person name="Vera-Gargallo B."/>
            <person name="Ghai R."/>
            <person name="Sanchez-Porro C."/>
            <person name="Ventosa A."/>
        </authorList>
    </citation>
    <scope>NUCLEOTIDE SEQUENCE [LARGE SCALE GENOMIC DNA]</scope>
    <source>
        <strain evidence="1 5">F17-44</strain>
        <strain evidence="2 6">F18-79</strain>
        <strain evidence="3 4">F19-13</strain>
    </source>
</reference>
<evidence type="ECO:0000313" key="6">
    <source>
        <dbReference type="Proteomes" id="UP000326865"/>
    </source>
</evidence>
<accession>A0A5N5UA82</accession>
<dbReference type="OrthoDB" id="246917at2157"/>
<dbReference type="AlphaFoldDB" id="A0A5N5UCJ7"/>
<dbReference type="EMBL" id="QJOW01000003">
    <property type="protein sequence ID" value="KAB7515269.1"/>
    <property type="molecule type" value="Genomic_DNA"/>
</dbReference>
<sequence>MGYGGVRVTDTEIEVTVADPDDPRPSVVGESRLDVAVDGQLYPTAELADGGYLAWWFEAADSPAPDANATTEWVAAPTRFLAAATLRELWADPTVFDRIANGSV</sequence>
<dbReference type="EMBL" id="QMDY01000004">
    <property type="protein sequence ID" value="KAB7517689.1"/>
    <property type="molecule type" value="Genomic_DNA"/>
</dbReference>
<proteinExistence type="predicted"/>
<organism evidence="2 6">
    <name type="scientific">Halosegnis rubeus</name>
    <dbReference type="NCBI Taxonomy" id="2212850"/>
    <lineage>
        <taxon>Archaea</taxon>
        <taxon>Methanobacteriati</taxon>
        <taxon>Methanobacteriota</taxon>
        <taxon>Stenosarchaea group</taxon>
        <taxon>Halobacteria</taxon>
        <taxon>Halobacteriales</taxon>
        <taxon>Natronomonadaceae</taxon>
        <taxon>Halosegnis</taxon>
    </lineage>
</organism>
<comment type="caution">
    <text evidence="2">The sequence shown here is derived from an EMBL/GenBank/DDBJ whole genome shotgun (WGS) entry which is preliminary data.</text>
</comment>
<dbReference type="Proteomes" id="UP000326865">
    <property type="component" value="Unassembled WGS sequence"/>
</dbReference>
<accession>A0A5N5UJ62</accession>